<dbReference type="Proteomes" id="UP000035050">
    <property type="component" value="Chromosome"/>
</dbReference>
<sequence length="246" mass="26912">MSMNLSLQTVAQNSRATLDMLNAQASEGVAKGRIGIRKDGQITVFKGMEFVLHLRQCHRAKALLKAHELIAERKSSVASLVSSLKLNSVRLDKRPVSELIFRLNRSNETDRNIGAKAAMPVLLTTRAESVSSIAPATWTGPAKHGEFYLTIMAEAMKIWDKYRESAGNDTPTVAVGSLSDALPEAPTECEAKPTIPPKCSQSVLQRNISCARMVYGDPTPVYTANDLKAERPMSPARVESMQRYPG</sequence>
<dbReference type="PATRIC" id="fig|573737.6.peg.1900"/>
<dbReference type="OrthoDB" id="8940462at2"/>
<keyword evidence="3" id="KW-1185">Reference proteome</keyword>
<evidence type="ECO:0000313" key="3">
    <source>
        <dbReference type="Proteomes" id="UP000035050"/>
    </source>
</evidence>
<protein>
    <submittedName>
        <fullName evidence="2">Uncharacterized protein</fullName>
    </submittedName>
</protein>
<dbReference type="AlphaFoldDB" id="A0A0E3YA19"/>
<proteinExistence type="predicted"/>
<dbReference type="HOGENOM" id="CLU_1128213_0_0_4"/>
<name>A0A0E3YA19_9BURK</name>
<evidence type="ECO:0000313" key="2">
    <source>
        <dbReference type="EMBL" id="AKC69031.1"/>
    </source>
</evidence>
<dbReference type="EMBL" id="CP011253">
    <property type="protein sequence ID" value="AKC69031.1"/>
    <property type="molecule type" value="Genomic_DNA"/>
</dbReference>
<reference evidence="2" key="1">
    <citation type="submission" date="2016-06" db="EMBL/GenBank/DDBJ databases">
        <title>Pandoraea oxalativorans DSM 23570 Genome Sequencing.</title>
        <authorList>
            <person name="Ee R."/>
            <person name="Lim Y.-L."/>
            <person name="Yong D."/>
            <person name="Yin W.-F."/>
            <person name="Chan K.-G."/>
        </authorList>
    </citation>
    <scope>NUCLEOTIDE SEQUENCE</scope>
    <source>
        <strain evidence="2">DSM 23570</strain>
    </source>
</reference>
<dbReference type="RefSeq" id="WP_046290383.1">
    <property type="nucleotide sequence ID" value="NZ_CP011253.3"/>
</dbReference>
<feature type="region of interest" description="Disordered" evidence="1">
    <location>
        <begin position="227"/>
        <end position="246"/>
    </location>
</feature>
<organism evidence="2 3">
    <name type="scientific">Pandoraea oxalativorans</name>
    <dbReference type="NCBI Taxonomy" id="573737"/>
    <lineage>
        <taxon>Bacteria</taxon>
        <taxon>Pseudomonadati</taxon>
        <taxon>Pseudomonadota</taxon>
        <taxon>Betaproteobacteria</taxon>
        <taxon>Burkholderiales</taxon>
        <taxon>Burkholderiaceae</taxon>
        <taxon>Pandoraea</taxon>
    </lineage>
</organism>
<evidence type="ECO:0000256" key="1">
    <source>
        <dbReference type="SAM" id="MobiDB-lite"/>
    </source>
</evidence>
<accession>A0A0E3YA19</accession>
<gene>
    <name evidence="2" type="ORF">MB84_05450</name>
</gene>
<dbReference type="KEGG" id="pox:MB84_05450"/>